<evidence type="ECO:0000313" key="5">
    <source>
        <dbReference type="Proteomes" id="UP000434052"/>
    </source>
</evidence>
<dbReference type="OrthoDB" id="9800445at2"/>
<dbReference type="Gene3D" id="3.40.920.10">
    <property type="entry name" value="Pyruvate-ferredoxin oxidoreductase, PFOR, domain III"/>
    <property type="match status" value="1"/>
</dbReference>
<accession>A0A6P1ZF46</accession>
<dbReference type="InterPro" id="IPR052198">
    <property type="entry name" value="IorB_Oxidoreductase"/>
</dbReference>
<dbReference type="InterPro" id="IPR002869">
    <property type="entry name" value="Pyrv_flavodox_OxRed_cen"/>
</dbReference>
<dbReference type="EMBL" id="QMIF01000008">
    <property type="protein sequence ID" value="TVM33143.1"/>
    <property type="molecule type" value="Genomic_DNA"/>
</dbReference>
<gene>
    <name evidence="4" type="ORF">DQK91_13380</name>
    <name evidence="3" type="ORF">E8L03_05360</name>
</gene>
<organism evidence="4 5">
    <name type="scientific">Oceanidesulfovibrio marinus</name>
    <dbReference type="NCBI Taxonomy" id="370038"/>
    <lineage>
        <taxon>Bacteria</taxon>
        <taxon>Pseudomonadati</taxon>
        <taxon>Thermodesulfobacteriota</taxon>
        <taxon>Desulfovibrionia</taxon>
        <taxon>Desulfovibrionales</taxon>
        <taxon>Desulfovibrionaceae</taxon>
        <taxon>Oceanidesulfovibrio</taxon>
    </lineage>
</organism>
<dbReference type="PANTHER" id="PTHR43854">
    <property type="entry name" value="INDOLEPYRUVATE OXIDOREDUCTASE SUBUNIT IORB"/>
    <property type="match status" value="1"/>
</dbReference>
<keyword evidence="4" id="KW-0670">Pyruvate</keyword>
<dbReference type="Proteomes" id="UP000434052">
    <property type="component" value="Unassembled WGS sequence"/>
</dbReference>
<keyword evidence="1" id="KW-0560">Oxidoreductase</keyword>
<dbReference type="AlphaFoldDB" id="A0A6P1ZF46"/>
<protein>
    <submittedName>
        <fullName evidence="4">Indolepyruvate ferredoxin oxidoreductase</fullName>
    </submittedName>
</protein>
<dbReference type="RefSeq" id="WP_144305873.1">
    <property type="nucleotide sequence ID" value="NZ_CP039543.1"/>
</dbReference>
<evidence type="ECO:0000259" key="2">
    <source>
        <dbReference type="Pfam" id="PF01558"/>
    </source>
</evidence>
<dbReference type="PANTHER" id="PTHR43854:SF1">
    <property type="entry name" value="INDOLEPYRUVATE OXIDOREDUCTASE SUBUNIT IORB"/>
    <property type="match status" value="1"/>
</dbReference>
<sequence>MEKARIFLTGVGGQGTLTATNLLAQTALEQGIYVTSGEIHGMAQRGGVVVSTILLGGLKSPKIGPGEADILIGFEPLETYRGLPYLVPNGVVVSSTESVAPVAVSLGKAEYPDITIIEHAVRKVASRAILMPARSLGKKAGAIQSGNIALLAAMLATDVLPFGVDALKATIERNLNPKIVGVNLEAANLGAEAALASNA</sequence>
<reference evidence="4 5" key="1">
    <citation type="submission" date="2018-06" db="EMBL/GenBank/DDBJ databases">
        <title>Complete genome of Desulfovibrio marinus P48SEP.</title>
        <authorList>
            <person name="Crispim J.S."/>
            <person name="Vidigal P.M.P."/>
            <person name="Silva L.C.F."/>
            <person name="Araujo L.C."/>
            <person name="Laguardia C.N."/>
            <person name="Dias R.S."/>
            <person name="Sousa M.P."/>
            <person name="Paula S.O."/>
            <person name="Silva C."/>
        </authorList>
    </citation>
    <scope>NUCLEOTIDE SEQUENCE [LARGE SCALE GENOMIC DNA]</scope>
    <source>
        <strain evidence="4 5">P48SEP</strain>
    </source>
</reference>
<keyword evidence="6" id="KW-1185">Reference proteome</keyword>
<evidence type="ECO:0000313" key="6">
    <source>
        <dbReference type="Proteomes" id="UP000503251"/>
    </source>
</evidence>
<proteinExistence type="predicted"/>
<dbReference type="InterPro" id="IPR019752">
    <property type="entry name" value="Pyrv/ketoisovalerate_OxRed_cat"/>
</dbReference>
<evidence type="ECO:0000313" key="3">
    <source>
        <dbReference type="EMBL" id="QJT08386.1"/>
    </source>
</evidence>
<dbReference type="GO" id="GO:0016903">
    <property type="term" value="F:oxidoreductase activity, acting on the aldehyde or oxo group of donors"/>
    <property type="evidence" value="ECO:0007669"/>
    <property type="project" value="InterPro"/>
</dbReference>
<dbReference type="Pfam" id="PF01558">
    <property type="entry name" value="POR"/>
    <property type="match status" value="1"/>
</dbReference>
<evidence type="ECO:0000256" key="1">
    <source>
        <dbReference type="ARBA" id="ARBA00023002"/>
    </source>
</evidence>
<feature type="domain" description="Pyruvate/ketoisovalerate oxidoreductase catalytic" evidence="2">
    <location>
        <begin position="12"/>
        <end position="192"/>
    </location>
</feature>
<dbReference type="EMBL" id="CP039543">
    <property type="protein sequence ID" value="QJT08386.1"/>
    <property type="molecule type" value="Genomic_DNA"/>
</dbReference>
<dbReference type="SUPFAM" id="SSF53323">
    <property type="entry name" value="Pyruvate-ferredoxin oxidoreductase, PFOR, domain III"/>
    <property type="match status" value="1"/>
</dbReference>
<name>A0A6P1ZF46_9BACT</name>
<dbReference type="Proteomes" id="UP000503251">
    <property type="component" value="Chromosome"/>
</dbReference>
<reference evidence="3 6" key="2">
    <citation type="submission" date="2019-04" db="EMBL/GenBank/DDBJ databases">
        <title>Isolation and culture of sulfate reducing bacteria from the cold seep of the South China Sea.</title>
        <authorList>
            <person name="Sun C."/>
            <person name="Liu R."/>
        </authorList>
    </citation>
    <scope>NUCLEOTIDE SEQUENCE [LARGE SCALE GENOMIC DNA]</scope>
    <source>
        <strain evidence="3 6">CS1</strain>
    </source>
</reference>
<evidence type="ECO:0000313" key="4">
    <source>
        <dbReference type="EMBL" id="TVM33143.1"/>
    </source>
</evidence>